<dbReference type="AlphaFoldDB" id="A0A840BGF8"/>
<dbReference type="NCBIfam" id="NF037959">
    <property type="entry name" value="MFS_SpdSyn"/>
    <property type="match status" value="1"/>
</dbReference>
<dbReference type="Pfam" id="PF01564">
    <property type="entry name" value="Spermine_synth"/>
    <property type="match status" value="1"/>
</dbReference>
<feature type="active site" description="Proton acceptor" evidence="4">
    <location>
        <position position="131"/>
    </location>
</feature>
<dbReference type="EC" id="2.5.1.16" evidence="6"/>
<dbReference type="InterPro" id="IPR030374">
    <property type="entry name" value="PABS"/>
</dbReference>
<keyword evidence="2 4" id="KW-0808">Transferase</keyword>
<dbReference type="GO" id="GO:0006596">
    <property type="term" value="P:polyamine biosynthetic process"/>
    <property type="evidence" value="ECO:0007669"/>
    <property type="project" value="UniProtKB-UniRule"/>
</dbReference>
<evidence type="ECO:0000256" key="3">
    <source>
        <dbReference type="ARBA" id="ARBA00023115"/>
    </source>
</evidence>
<comment type="caution">
    <text evidence="6">The sequence shown here is derived from an EMBL/GenBank/DDBJ whole genome shotgun (WGS) entry which is preliminary data.</text>
</comment>
<evidence type="ECO:0000256" key="2">
    <source>
        <dbReference type="ARBA" id="ARBA00022679"/>
    </source>
</evidence>
<evidence type="ECO:0000256" key="4">
    <source>
        <dbReference type="PROSITE-ProRule" id="PRU00354"/>
    </source>
</evidence>
<dbReference type="Gene3D" id="3.40.50.150">
    <property type="entry name" value="Vaccinia Virus protein VP39"/>
    <property type="match status" value="1"/>
</dbReference>
<gene>
    <name evidence="6" type="ORF">GGR36_000066</name>
</gene>
<reference evidence="6 7" key="1">
    <citation type="submission" date="2020-08" db="EMBL/GenBank/DDBJ databases">
        <title>Genomic Encyclopedia of Type Strains, Phase IV (KMG-IV): sequencing the most valuable type-strain genomes for metagenomic binning, comparative biology and taxonomic classification.</title>
        <authorList>
            <person name="Goeker M."/>
        </authorList>
    </citation>
    <scope>NUCLEOTIDE SEQUENCE [LARGE SCALE GENOMIC DNA]</scope>
    <source>
        <strain evidence="6 7">DSM 106739</strain>
    </source>
</reference>
<evidence type="ECO:0000259" key="5">
    <source>
        <dbReference type="PROSITE" id="PS51006"/>
    </source>
</evidence>
<protein>
    <submittedName>
        <fullName evidence="6">Spermidine synthase</fullName>
        <ecNumber evidence="6">2.5.1.16</ecNumber>
    </submittedName>
</protein>
<dbReference type="GO" id="GO:0004766">
    <property type="term" value="F:spermidine synthase activity"/>
    <property type="evidence" value="ECO:0007669"/>
    <property type="project" value="UniProtKB-EC"/>
</dbReference>
<dbReference type="RefSeq" id="WP_183630676.1">
    <property type="nucleotide sequence ID" value="NZ_BAABLE010000011.1"/>
</dbReference>
<keyword evidence="7" id="KW-1185">Reference proteome</keyword>
<feature type="domain" description="PABS" evidence="5">
    <location>
        <begin position="1"/>
        <end position="211"/>
    </location>
</feature>
<keyword evidence="3 4" id="KW-0620">Polyamine biosynthesis</keyword>
<sequence length="250" mass="27879">MAHSIDVSEEAGIRYLHFGSKWVQGAMRVRRPYALQLQYTQYMIAVLLLREPPWPRKVLLIGLGAASLTKFFHRYLPQSRLTVAEIDPRVVAVARMHFKLPEEDARLRVVIADGAEIVTRDSQHWDAILVDGFDAHARAGMLDKAPFYAAARAALNDKGLMVSNLFGHRKGFSEGFGRIRAAFDDRAIALPQCETGNVIAIANAGEAIALRFEELHLRAEALRRDTGLDLRGLVKRMVLQAAEGDGLLRL</sequence>
<organism evidence="6 7">
    <name type="scientific">Niveibacterium umoris</name>
    <dbReference type="NCBI Taxonomy" id="1193620"/>
    <lineage>
        <taxon>Bacteria</taxon>
        <taxon>Pseudomonadati</taxon>
        <taxon>Pseudomonadota</taxon>
        <taxon>Betaproteobacteria</taxon>
        <taxon>Rhodocyclales</taxon>
        <taxon>Rhodocyclaceae</taxon>
        <taxon>Niveibacterium</taxon>
    </lineage>
</organism>
<dbReference type="PANTHER" id="PTHR43317:SF1">
    <property type="entry name" value="THERMOSPERMINE SYNTHASE ACAULIS5"/>
    <property type="match status" value="1"/>
</dbReference>
<dbReference type="InterPro" id="IPR029063">
    <property type="entry name" value="SAM-dependent_MTases_sf"/>
</dbReference>
<evidence type="ECO:0000313" key="7">
    <source>
        <dbReference type="Proteomes" id="UP000561045"/>
    </source>
</evidence>
<proteinExistence type="inferred from homology"/>
<dbReference type="PANTHER" id="PTHR43317">
    <property type="entry name" value="THERMOSPERMINE SYNTHASE ACAULIS5"/>
    <property type="match status" value="1"/>
</dbReference>
<comment type="similarity">
    <text evidence="1">Belongs to the spermidine/spermine synthase family.</text>
</comment>
<dbReference type="SUPFAM" id="SSF53335">
    <property type="entry name" value="S-adenosyl-L-methionine-dependent methyltransferases"/>
    <property type="match status" value="1"/>
</dbReference>
<evidence type="ECO:0000256" key="1">
    <source>
        <dbReference type="ARBA" id="ARBA00007867"/>
    </source>
</evidence>
<accession>A0A840BGF8</accession>
<name>A0A840BGF8_9RHOO</name>
<dbReference type="EMBL" id="JACIET010000001">
    <property type="protein sequence ID" value="MBB4010758.1"/>
    <property type="molecule type" value="Genomic_DNA"/>
</dbReference>
<evidence type="ECO:0000313" key="6">
    <source>
        <dbReference type="EMBL" id="MBB4010758.1"/>
    </source>
</evidence>
<dbReference type="Proteomes" id="UP000561045">
    <property type="component" value="Unassembled WGS sequence"/>
</dbReference>
<dbReference type="PROSITE" id="PS51006">
    <property type="entry name" value="PABS_2"/>
    <property type="match status" value="1"/>
</dbReference>